<feature type="transmembrane region" description="Helical" evidence="10">
    <location>
        <begin position="27"/>
        <end position="43"/>
    </location>
</feature>
<feature type="transmembrane region" description="Helical" evidence="10">
    <location>
        <begin position="378"/>
        <end position="405"/>
    </location>
</feature>
<dbReference type="GO" id="GO:0005886">
    <property type="term" value="C:plasma membrane"/>
    <property type="evidence" value="ECO:0007669"/>
    <property type="project" value="UniProtKB-SubCell"/>
</dbReference>
<dbReference type="InterPro" id="IPR047984">
    <property type="entry name" value="XylE-like"/>
</dbReference>
<dbReference type="Gene3D" id="1.20.1250.20">
    <property type="entry name" value="MFS general substrate transporter like domains"/>
    <property type="match status" value="2"/>
</dbReference>
<keyword evidence="5" id="KW-0762">Sugar transport</keyword>
<feature type="transmembrane region" description="Helical" evidence="10">
    <location>
        <begin position="164"/>
        <end position="184"/>
    </location>
</feature>
<protein>
    <submittedName>
        <fullName evidence="12">Sugar porter family MFS transporter</fullName>
    </submittedName>
</protein>
<comment type="similarity">
    <text evidence="2 9">Belongs to the major facilitator superfamily. Sugar transporter (TC 2.A.1.1) family.</text>
</comment>
<feature type="transmembrane region" description="Helical" evidence="10">
    <location>
        <begin position="196"/>
        <end position="215"/>
    </location>
</feature>
<feature type="transmembrane region" description="Helical" evidence="10">
    <location>
        <begin position="313"/>
        <end position="335"/>
    </location>
</feature>
<comment type="subcellular location">
    <subcellularLocation>
        <location evidence="1">Cell membrane</location>
        <topology evidence="1">Multi-pass membrane protein</topology>
    </subcellularLocation>
</comment>
<dbReference type="InterPro" id="IPR020846">
    <property type="entry name" value="MFS_dom"/>
</dbReference>
<dbReference type="RefSeq" id="WP_348787503.1">
    <property type="nucleotide sequence ID" value="NZ_CP157390.1"/>
</dbReference>
<evidence type="ECO:0000256" key="5">
    <source>
        <dbReference type="ARBA" id="ARBA00022597"/>
    </source>
</evidence>
<evidence type="ECO:0000256" key="7">
    <source>
        <dbReference type="ARBA" id="ARBA00022989"/>
    </source>
</evidence>
<dbReference type="CDD" id="cd17359">
    <property type="entry name" value="MFS_XylE_like"/>
    <property type="match status" value="1"/>
</dbReference>
<feature type="transmembrane region" description="Helical" evidence="10">
    <location>
        <begin position="417"/>
        <end position="436"/>
    </location>
</feature>
<feature type="transmembrane region" description="Helical" evidence="10">
    <location>
        <begin position="342"/>
        <end position="366"/>
    </location>
</feature>
<accession>A0AAU7GAB1</accession>
<proteinExistence type="inferred from homology"/>
<evidence type="ECO:0000256" key="6">
    <source>
        <dbReference type="ARBA" id="ARBA00022692"/>
    </source>
</evidence>
<evidence type="ECO:0000256" key="9">
    <source>
        <dbReference type="RuleBase" id="RU003346"/>
    </source>
</evidence>
<evidence type="ECO:0000256" key="3">
    <source>
        <dbReference type="ARBA" id="ARBA00022448"/>
    </source>
</evidence>
<feature type="transmembrane region" description="Helical" evidence="10">
    <location>
        <begin position="448"/>
        <end position="466"/>
    </location>
</feature>
<evidence type="ECO:0000259" key="11">
    <source>
        <dbReference type="PROSITE" id="PS50850"/>
    </source>
</evidence>
<evidence type="ECO:0000256" key="10">
    <source>
        <dbReference type="SAM" id="Phobius"/>
    </source>
</evidence>
<feature type="domain" description="Major facilitator superfamily (MFS) profile" evidence="11">
    <location>
        <begin position="30"/>
        <end position="470"/>
    </location>
</feature>
<feature type="transmembrane region" description="Helical" evidence="10">
    <location>
        <begin position="96"/>
        <end position="115"/>
    </location>
</feature>
<dbReference type="SUPFAM" id="SSF103473">
    <property type="entry name" value="MFS general substrate transporter"/>
    <property type="match status" value="1"/>
</dbReference>
<keyword evidence="4" id="KW-1003">Cell membrane</keyword>
<dbReference type="AlphaFoldDB" id="A0AAU7GAB1"/>
<dbReference type="FunFam" id="1.20.1250.20:FF:000122">
    <property type="entry name" value="D-xylose transporter XylE"/>
    <property type="match status" value="1"/>
</dbReference>
<dbReference type="PROSITE" id="PS00217">
    <property type="entry name" value="SUGAR_TRANSPORT_2"/>
    <property type="match status" value="1"/>
</dbReference>
<dbReference type="EMBL" id="CP157390">
    <property type="protein sequence ID" value="XBM47532.1"/>
    <property type="molecule type" value="Genomic_DNA"/>
</dbReference>
<feature type="transmembrane region" description="Helical" evidence="10">
    <location>
        <begin position="121"/>
        <end position="143"/>
    </location>
</feature>
<dbReference type="PROSITE" id="PS00216">
    <property type="entry name" value="SUGAR_TRANSPORT_1"/>
    <property type="match status" value="1"/>
</dbReference>
<keyword evidence="8 10" id="KW-0472">Membrane</keyword>
<evidence type="ECO:0000256" key="4">
    <source>
        <dbReference type="ARBA" id="ARBA00022475"/>
    </source>
</evidence>
<evidence type="ECO:0000313" key="12">
    <source>
        <dbReference type="EMBL" id="XBM47532.1"/>
    </source>
</evidence>
<dbReference type="InterPro" id="IPR005829">
    <property type="entry name" value="Sugar_transporter_CS"/>
</dbReference>
<gene>
    <name evidence="12" type="ORF">AAME72_15810</name>
</gene>
<evidence type="ECO:0000256" key="8">
    <source>
        <dbReference type="ARBA" id="ARBA00023136"/>
    </source>
</evidence>
<dbReference type="NCBIfam" id="TIGR00879">
    <property type="entry name" value="SP"/>
    <property type="match status" value="1"/>
</dbReference>
<keyword evidence="6 10" id="KW-0812">Transmembrane</keyword>
<feature type="transmembrane region" description="Helical" evidence="10">
    <location>
        <begin position="63"/>
        <end position="84"/>
    </location>
</feature>
<dbReference type="GO" id="GO:0022857">
    <property type="term" value="F:transmembrane transporter activity"/>
    <property type="evidence" value="ECO:0007669"/>
    <property type="project" value="InterPro"/>
</dbReference>
<dbReference type="PROSITE" id="PS50850">
    <property type="entry name" value="MFS"/>
    <property type="match status" value="1"/>
</dbReference>
<dbReference type="PANTHER" id="PTHR48020">
    <property type="entry name" value="PROTON MYO-INOSITOL COTRANSPORTER"/>
    <property type="match status" value="1"/>
</dbReference>
<feature type="transmembrane region" description="Helical" evidence="10">
    <location>
        <begin position="276"/>
        <end position="298"/>
    </location>
</feature>
<dbReference type="PANTHER" id="PTHR48020:SF12">
    <property type="entry name" value="PROTON MYO-INOSITOL COTRANSPORTER"/>
    <property type="match status" value="1"/>
</dbReference>
<keyword evidence="3 9" id="KW-0813">Transport</keyword>
<evidence type="ECO:0000256" key="2">
    <source>
        <dbReference type="ARBA" id="ARBA00010992"/>
    </source>
</evidence>
<sequence>MSEQRSNTSDTDDEHVPQPTAAMRRKVVGLAVSAAVGGFLFGFDSSVINGAVDSIQHHFALNAFVTGFIVAIALLGCAVGAFIAGRLADRWGRLKVMLLGAVMFLVSSIGAGLAFSVWDLGLWRVIGGLGIGIASVVAPAYIAEIAPKQRRGGLASLQQLAITIGIFVALLSDALLAGAAGAAANQLWLGLEAWRWMFLVGVIPSVIYGILALTLPESPRYLLANGRHDEARAIFSTLVPEEDVDRQVRDIERAIEEDKEGAKATLRGNRFGLKPIVWIGIILSIFQQFVGINVIFYYSTTLWRAVGFTESNSLLITVITSVTNVVVTIVAILLVDRVGRRPILLTGSVGMAISLGAMALAFAFATKHDGAVSLPNPWGPIALIAANVFVVCFGASWGPLVWVLLGEIFPTKIRAAALGVAASAQWIANFLVTVSFPPMSDFSLPFTYGMYAVFAALSFFFVFFKVPETNGMALEHAETLFANAGRSRGVQVRSTGDSATPGT</sequence>
<dbReference type="PRINTS" id="PR00171">
    <property type="entry name" value="SUGRTRNSPORT"/>
</dbReference>
<organism evidence="12">
    <name type="scientific">Leifsonia sp. NPDC080035</name>
    <dbReference type="NCBI Taxonomy" id="3143936"/>
    <lineage>
        <taxon>Bacteria</taxon>
        <taxon>Bacillati</taxon>
        <taxon>Actinomycetota</taxon>
        <taxon>Actinomycetes</taxon>
        <taxon>Micrococcales</taxon>
        <taxon>Microbacteriaceae</taxon>
        <taxon>Leifsonia</taxon>
    </lineage>
</organism>
<name>A0AAU7GAB1_9MICO</name>
<keyword evidence="7 10" id="KW-1133">Transmembrane helix</keyword>
<dbReference type="InterPro" id="IPR036259">
    <property type="entry name" value="MFS_trans_sf"/>
</dbReference>
<dbReference type="InterPro" id="IPR003663">
    <property type="entry name" value="Sugar/inositol_transpt"/>
</dbReference>
<dbReference type="InterPro" id="IPR005828">
    <property type="entry name" value="MFS_sugar_transport-like"/>
</dbReference>
<reference evidence="12" key="1">
    <citation type="submission" date="2024-05" db="EMBL/GenBank/DDBJ databases">
        <title>The Natural Products Discovery Center: Release of the First 8490 Sequenced Strains for Exploring Actinobacteria Biosynthetic Diversity.</title>
        <authorList>
            <person name="Kalkreuter E."/>
            <person name="Kautsar S.A."/>
            <person name="Yang D."/>
            <person name="Bader C.D."/>
            <person name="Teijaro C.N."/>
            <person name="Fluegel L."/>
            <person name="Davis C.M."/>
            <person name="Simpson J.R."/>
            <person name="Lauterbach L."/>
            <person name="Steele A.D."/>
            <person name="Gui C."/>
            <person name="Meng S."/>
            <person name="Li G."/>
            <person name="Viehrig K."/>
            <person name="Ye F."/>
            <person name="Su P."/>
            <person name="Kiefer A.F."/>
            <person name="Nichols A."/>
            <person name="Cepeda A.J."/>
            <person name="Yan W."/>
            <person name="Fan B."/>
            <person name="Jiang Y."/>
            <person name="Adhikari A."/>
            <person name="Zheng C.-J."/>
            <person name="Schuster L."/>
            <person name="Cowan T.M."/>
            <person name="Smanski M.J."/>
            <person name="Chevrette M.G."/>
            <person name="de Carvalho L.P.S."/>
            <person name="Shen B."/>
        </authorList>
    </citation>
    <scope>NUCLEOTIDE SEQUENCE</scope>
    <source>
        <strain evidence="12">NPDC080035</strain>
    </source>
</reference>
<evidence type="ECO:0000256" key="1">
    <source>
        <dbReference type="ARBA" id="ARBA00004651"/>
    </source>
</evidence>
<dbReference type="Pfam" id="PF00083">
    <property type="entry name" value="Sugar_tr"/>
    <property type="match status" value="1"/>
</dbReference>
<dbReference type="InterPro" id="IPR050814">
    <property type="entry name" value="Myo-inositol_Transporter"/>
</dbReference>